<sequence>MAGAEPRSITGSSWRRQLVAAASCALLGLGVHAVHALLPAPVAMVGLGFGLLGAAFMLAWAADAGEAVYSGGLVLAVIALVTVLPEFIIEIRFAFIQAAELVTANLTGATRLLLAGAATLPLFVALLARASDRAVATLRLAENRRLELGILLLTSLFAVQLGVRGNVSVFDSLVLIALYVGYARRVQGTHGEKPAVVGVGAGLLTLPQRHQRAAVASLIVLAGTVVVIVANPFADALLATGASVGIDPYLLIQSVVPVATEAPEFVVVAVLVANHRPAQGLALFLASSVSQWTLGLGALPIAYLAGGGGVMMPLAPREQLELAFTIAMTLFVVAALATLEPKRVDAMLVAGVFVAQLLYPTALVRLAAAFVLLVFAIDLMVAHRRHLRPILRAAWGRRVR</sequence>
<feature type="transmembrane region" description="Helical" evidence="5">
    <location>
        <begin position="43"/>
        <end position="61"/>
    </location>
</feature>
<gene>
    <name evidence="7" type="ORF">NOCA240041</name>
</gene>
<protein>
    <recommendedName>
        <fullName evidence="6">Sodium/calcium exchanger membrane region domain-containing protein</fullName>
    </recommendedName>
</protein>
<keyword evidence="4 5" id="KW-0472">Membrane</keyword>
<feature type="transmembrane region" description="Helical" evidence="5">
    <location>
        <begin position="322"/>
        <end position="339"/>
    </location>
</feature>
<evidence type="ECO:0000313" key="7">
    <source>
        <dbReference type="EMBL" id="CUR57303.1"/>
    </source>
</evidence>
<organism evidence="7">
    <name type="scientific">metagenome</name>
    <dbReference type="NCBI Taxonomy" id="256318"/>
    <lineage>
        <taxon>unclassified sequences</taxon>
        <taxon>metagenomes</taxon>
    </lineage>
</organism>
<feature type="transmembrane region" description="Helical" evidence="5">
    <location>
        <begin position="68"/>
        <end position="89"/>
    </location>
</feature>
<name>A0A2P2C5L5_9ZZZZ</name>
<evidence type="ECO:0000256" key="4">
    <source>
        <dbReference type="ARBA" id="ARBA00023136"/>
    </source>
</evidence>
<keyword evidence="3 5" id="KW-1133">Transmembrane helix</keyword>
<feature type="domain" description="Sodium/calcium exchanger membrane region" evidence="6">
    <location>
        <begin position="218"/>
        <end position="359"/>
    </location>
</feature>
<feature type="transmembrane region" description="Helical" evidence="5">
    <location>
        <begin position="109"/>
        <end position="128"/>
    </location>
</feature>
<dbReference type="GO" id="GO:0055085">
    <property type="term" value="P:transmembrane transport"/>
    <property type="evidence" value="ECO:0007669"/>
    <property type="project" value="InterPro"/>
</dbReference>
<reference evidence="7" key="1">
    <citation type="submission" date="2015-08" db="EMBL/GenBank/DDBJ databases">
        <authorList>
            <person name="Babu N.S."/>
            <person name="Beckwith C.J."/>
            <person name="Beseler K.G."/>
            <person name="Brison A."/>
            <person name="Carone J.V."/>
            <person name="Caskin T.P."/>
            <person name="Diamond M."/>
            <person name="Durham M.E."/>
            <person name="Foxe J.M."/>
            <person name="Go M."/>
            <person name="Henderson B.A."/>
            <person name="Jones I.B."/>
            <person name="McGettigan J.A."/>
            <person name="Micheletti S.J."/>
            <person name="Nasrallah M.E."/>
            <person name="Ortiz D."/>
            <person name="Piller C.R."/>
            <person name="Privatt S.R."/>
            <person name="Schneider S.L."/>
            <person name="Sharp S."/>
            <person name="Smith T.C."/>
            <person name="Stanton J.D."/>
            <person name="Ullery H.E."/>
            <person name="Wilson R.J."/>
            <person name="Serrano M.G."/>
            <person name="Buck G."/>
            <person name="Lee V."/>
            <person name="Wang Y."/>
            <person name="Carvalho R."/>
            <person name="Voegtly L."/>
            <person name="Shi R."/>
            <person name="Duckworth R."/>
            <person name="Johnson A."/>
            <person name="Loviza R."/>
            <person name="Walstead R."/>
            <person name="Shah Z."/>
            <person name="Kiflezghi M."/>
            <person name="Wade K."/>
            <person name="Ball S.L."/>
            <person name="Bradley K.W."/>
            <person name="Asai D.J."/>
            <person name="Bowman C.A."/>
            <person name="Russell D.A."/>
            <person name="Pope W.H."/>
            <person name="Jacobs-Sera D."/>
            <person name="Hendrix R.W."/>
            <person name="Hatfull G.F."/>
        </authorList>
    </citation>
    <scope>NUCLEOTIDE SEQUENCE</scope>
</reference>
<dbReference type="InterPro" id="IPR044880">
    <property type="entry name" value="NCX_ion-bd_dom_sf"/>
</dbReference>
<keyword evidence="2 5" id="KW-0812">Transmembrane</keyword>
<comment type="subcellular location">
    <subcellularLocation>
        <location evidence="1">Membrane</location>
        <topology evidence="1">Multi-pass membrane protein</topology>
    </subcellularLocation>
</comment>
<proteinExistence type="predicted"/>
<evidence type="ECO:0000256" key="2">
    <source>
        <dbReference type="ARBA" id="ARBA00022692"/>
    </source>
</evidence>
<dbReference type="EMBL" id="CZKA01000034">
    <property type="protein sequence ID" value="CUR57303.1"/>
    <property type="molecule type" value="Genomic_DNA"/>
</dbReference>
<feature type="domain" description="Sodium/calcium exchanger membrane region" evidence="6">
    <location>
        <begin position="45"/>
        <end position="183"/>
    </location>
</feature>
<dbReference type="AlphaFoldDB" id="A0A2P2C5L5"/>
<evidence type="ECO:0000256" key="3">
    <source>
        <dbReference type="ARBA" id="ARBA00022989"/>
    </source>
</evidence>
<feature type="transmembrane region" description="Helical" evidence="5">
    <location>
        <begin position="213"/>
        <end position="238"/>
    </location>
</feature>
<evidence type="ECO:0000256" key="1">
    <source>
        <dbReference type="ARBA" id="ARBA00004141"/>
    </source>
</evidence>
<dbReference type="GO" id="GO:0016020">
    <property type="term" value="C:membrane"/>
    <property type="evidence" value="ECO:0007669"/>
    <property type="project" value="UniProtKB-SubCell"/>
</dbReference>
<dbReference type="Pfam" id="PF01699">
    <property type="entry name" value="Na_Ca_ex"/>
    <property type="match status" value="2"/>
</dbReference>
<feature type="transmembrane region" description="Helical" evidence="5">
    <location>
        <begin position="292"/>
        <end position="315"/>
    </location>
</feature>
<evidence type="ECO:0000256" key="5">
    <source>
        <dbReference type="SAM" id="Phobius"/>
    </source>
</evidence>
<dbReference type="InterPro" id="IPR004837">
    <property type="entry name" value="NaCa_Exmemb"/>
</dbReference>
<feature type="transmembrane region" description="Helical" evidence="5">
    <location>
        <begin position="359"/>
        <end position="382"/>
    </location>
</feature>
<accession>A0A2P2C5L5</accession>
<evidence type="ECO:0000259" key="6">
    <source>
        <dbReference type="Pfam" id="PF01699"/>
    </source>
</evidence>
<dbReference type="Gene3D" id="1.20.1420.30">
    <property type="entry name" value="NCX, central ion-binding region"/>
    <property type="match status" value="1"/>
</dbReference>